<evidence type="ECO:0000313" key="2">
    <source>
        <dbReference type="Proteomes" id="UP000288983"/>
    </source>
</evidence>
<organism evidence="1 2">
    <name type="scientific">Pseudomonas alkylphenolica</name>
    <dbReference type="NCBI Taxonomy" id="237609"/>
    <lineage>
        <taxon>Bacteria</taxon>
        <taxon>Pseudomonadati</taxon>
        <taxon>Pseudomonadota</taxon>
        <taxon>Gammaproteobacteria</taxon>
        <taxon>Pseudomonadales</taxon>
        <taxon>Pseudomonadaceae</taxon>
        <taxon>Pseudomonas</taxon>
    </lineage>
</organism>
<protein>
    <submittedName>
        <fullName evidence="1">Uncharacterized protein</fullName>
    </submittedName>
</protein>
<comment type="caution">
    <text evidence="1">The sequence shown here is derived from an EMBL/GenBank/DDBJ whole genome shotgun (WGS) entry which is preliminary data.</text>
</comment>
<dbReference type="EMBL" id="QJRG01000042">
    <property type="protein sequence ID" value="RWU23025.1"/>
    <property type="molecule type" value="Genomic_DNA"/>
</dbReference>
<dbReference type="OrthoDB" id="6903898at2"/>
<gene>
    <name evidence="1" type="ORF">DM813_12570</name>
</gene>
<evidence type="ECO:0000313" key="1">
    <source>
        <dbReference type="EMBL" id="RWU23025.1"/>
    </source>
</evidence>
<name>A0A443ZTQ7_9PSED</name>
<dbReference type="Proteomes" id="UP000288983">
    <property type="component" value="Unassembled WGS sequence"/>
</dbReference>
<sequence>MEDRKGAVAILQWRATFLGEGVLQEEAYDQALMAADRLEQSGAVSAGEWLQMVRQANAALLHQP</sequence>
<dbReference type="AlphaFoldDB" id="A0A443ZTQ7"/>
<proteinExistence type="predicted"/>
<reference evidence="1 2" key="1">
    <citation type="submission" date="2018-06" db="EMBL/GenBank/DDBJ databases">
        <title>Bacteria isolated from soil of Wuhan.</title>
        <authorList>
            <person name="Wei X."/>
            <person name="Chunhua H."/>
        </authorList>
    </citation>
    <scope>NUCLEOTIDE SEQUENCE [LARGE SCALE GENOMIC DNA]</scope>
    <source>
        <strain evidence="2">xwS2</strain>
    </source>
</reference>
<dbReference type="RefSeq" id="WP_128323691.1">
    <property type="nucleotide sequence ID" value="NZ_QJRG01000042.1"/>
</dbReference>
<accession>A0A443ZTQ7</accession>